<evidence type="ECO:0000313" key="1">
    <source>
        <dbReference type="EMBL" id="QHS84541.1"/>
    </source>
</evidence>
<name>A0A6C0AZ58_9ZZZZ</name>
<dbReference type="EMBL" id="MN738809">
    <property type="protein sequence ID" value="QHS84541.1"/>
    <property type="molecule type" value="Genomic_DNA"/>
</dbReference>
<dbReference type="AlphaFoldDB" id="A0A6C0AZ58"/>
<accession>A0A6C0AZ58</accession>
<organism evidence="1">
    <name type="scientific">viral metagenome</name>
    <dbReference type="NCBI Taxonomy" id="1070528"/>
    <lineage>
        <taxon>unclassified sequences</taxon>
        <taxon>metagenomes</taxon>
        <taxon>organismal metagenomes</taxon>
    </lineage>
</organism>
<dbReference type="SUPFAM" id="SSF52540">
    <property type="entry name" value="P-loop containing nucleoside triphosphate hydrolases"/>
    <property type="match status" value="1"/>
</dbReference>
<dbReference type="InterPro" id="IPR027417">
    <property type="entry name" value="P-loop_NTPase"/>
</dbReference>
<reference evidence="1" key="1">
    <citation type="journal article" date="2020" name="Nature">
        <title>Giant virus diversity and host interactions through global metagenomics.</title>
        <authorList>
            <person name="Schulz F."/>
            <person name="Roux S."/>
            <person name="Paez-Espino D."/>
            <person name="Jungbluth S."/>
            <person name="Walsh D.A."/>
            <person name="Denef V.J."/>
            <person name="McMahon K.D."/>
            <person name="Konstantinidis K.T."/>
            <person name="Eloe-Fadrosh E.A."/>
            <person name="Kyrpides N.C."/>
            <person name="Woyke T."/>
        </authorList>
    </citation>
    <scope>NUCLEOTIDE SEQUENCE</scope>
    <source>
        <strain evidence="1">GVMAG-S-ERX556022-25</strain>
    </source>
</reference>
<protein>
    <submittedName>
        <fullName evidence="1">Uncharacterized protein</fullName>
    </submittedName>
</protein>
<proteinExistence type="predicted"/>
<sequence length="791" mass="92726">MDLQQNKLTKAEWESIEIPSTNEEKKILKLIVAGFHNINIKNNETLSILSYLKLSNTELINEYIFMKYLQPELVIIYNKYKIKYTPKKFSKKSLSKADIIRFDHMESNLFEKKNIIFEYILINYIKNILKYKDTDSDWIKYYYTLKKLLKYNICNTNQYLLDIIDSIMNYFEDAVDKEYIISNAKSIIISNSDLIKYNDQTLFTHQKELFTKIKDPMPKLLFYIAPTGTGKTLSPIGLSESYKIIFVCAVRHVGLALAKAAITIEKRVAFAFGCNDIDDIRLHYFSAKEYSKNTKTGGIFKVDNSVGDKVEIMICDIKSYLYAMRYMIAFNDKENIILYWDEPTISLDYEEHEFHSIIKNNWEKNMIANIVLSSATLPTIEEMKETISNYKMRFGGNIHSIKNYDYSKSISLINRDGYSEAPHYNSNVYKNIVESVKYIESNKTILRYIDLEECIKFIKYVNRKKLYKNSIYSIDEYFVNIEDITIDSIKLYYLILLKNIKNEKEWLNLYNYFSENRKQVYKSTTYISTSDAYTLVNGPTIYITQEVNKIGYFCIQCMNIPSNILEDITKTININSDINKKILEMEKNYDDGINKLNMKENKISNDRGISPELRSLKNKIESLKYNIQTVSMPGMYIPNNKDHLIKWGHINITNAFTSDISEHTVEKIMLIDDMDDVWKLLLLMGIGVFSINTSSRYTEIMKDLAKSKKLYIIIASSDFIYGTNYQFDHCYLGKDLLNMTQEKIIQALGRVGRNKISDEYTIRIRDNSLISKIFNYDKNKPEVLNMQRLFC</sequence>